<dbReference type="InterPro" id="IPR008507">
    <property type="entry name" value="DUF789"/>
</dbReference>
<dbReference type="Proteomes" id="UP001374535">
    <property type="component" value="Chromosome 3"/>
</dbReference>
<organism evidence="1 2">
    <name type="scientific">Vigna mungo</name>
    <name type="common">Black gram</name>
    <name type="synonym">Phaseolus mungo</name>
    <dbReference type="NCBI Taxonomy" id="3915"/>
    <lineage>
        <taxon>Eukaryota</taxon>
        <taxon>Viridiplantae</taxon>
        <taxon>Streptophyta</taxon>
        <taxon>Embryophyta</taxon>
        <taxon>Tracheophyta</taxon>
        <taxon>Spermatophyta</taxon>
        <taxon>Magnoliopsida</taxon>
        <taxon>eudicotyledons</taxon>
        <taxon>Gunneridae</taxon>
        <taxon>Pentapetalae</taxon>
        <taxon>rosids</taxon>
        <taxon>fabids</taxon>
        <taxon>Fabales</taxon>
        <taxon>Fabaceae</taxon>
        <taxon>Papilionoideae</taxon>
        <taxon>50 kb inversion clade</taxon>
        <taxon>NPAAA clade</taxon>
        <taxon>indigoferoid/millettioid clade</taxon>
        <taxon>Phaseoleae</taxon>
        <taxon>Vigna</taxon>
    </lineage>
</organism>
<dbReference type="AlphaFoldDB" id="A0AAQ3S232"/>
<dbReference type="Pfam" id="PF05623">
    <property type="entry name" value="DUF789"/>
    <property type="match status" value="1"/>
</dbReference>
<reference evidence="1 2" key="1">
    <citation type="journal article" date="2023" name="Life. Sci Alliance">
        <title>Evolutionary insights into 3D genome organization and epigenetic landscape of Vigna mungo.</title>
        <authorList>
            <person name="Junaid A."/>
            <person name="Singh B."/>
            <person name="Bhatia S."/>
        </authorList>
    </citation>
    <scope>NUCLEOTIDE SEQUENCE [LARGE SCALE GENOMIC DNA]</scope>
    <source>
        <strain evidence="1">Urdbean</strain>
    </source>
</reference>
<evidence type="ECO:0000313" key="1">
    <source>
        <dbReference type="EMBL" id="WVZ16404.1"/>
    </source>
</evidence>
<sequence>MTKNFFPSSKPLSSPASLASPHLSQLAKVTSGIDHYRNVTDINQCRELPLFSFLPTRETPPLPHSWTFHGRLTSSIITPIPTRGVAGEKQMCTILFSFPQHANRRMDPNPAMVTRLLLPPTPAVHDPSSPLDLEHGKRRSCKAFLMDQWLKLIWSCKRVDELAQTHPSFLTLKSVDLSPNKLDGCFLPLLISIVHKCYTEFSSLNRYPIYIIPSRNNVKELEACFLTYHTLPSSFEGVAYTSCFIPCLRMLLSTFYKL</sequence>
<evidence type="ECO:0000313" key="2">
    <source>
        <dbReference type="Proteomes" id="UP001374535"/>
    </source>
</evidence>
<dbReference type="EMBL" id="CP144698">
    <property type="protein sequence ID" value="WVZ16404.1"/>
    <property type="molecule type" value="Genomic_DNA"/>
</dbReference>
<protein>
    <submittedName>
        <fullName evidence="1">Uncharacterized protein</fullName>
    </submittedName>
</protein>
<proteinExistence type="predicted"/>
<gene>
    <name evidence="1" type="ORF">V8G54_009386</name>
</gene>
<accession>A0AAQ3S232</accession>
<keyword evidence="2" id="KW-1185">Reference proteome</keyword>
<name>A0AAQ3S232_VIGMU</name>